<organism evidence="3 4">
    <name type="scientific">Karelsulcia muelleri (strain CARI)</name>
    <name type="common">Sulcia muelleri</name>
    <dbReference type="NCBI Taxonomy" id="706194"/>
    <lineage>
        <taxon>Bacteria</taxon>
        <taxon>Pseudomonadati</taxon>
        <taxon>Bacteroidota</taxon>
        <taxon>Flavobacteriia</taxon>
        <taxon>Flavobacteriales</taxon>
        <taxon>Candidatus Karelsulcia</taxon>
    </lineage>
</organism>
<dbReference type="KEGG" id="sum:SMCARI_141"/>
<dbReference type="CDD" id="cd00956">
    <property type="entry name" value="Transaldolase_FSA"/>
    <property type="match status" value="1"/>
</dbReference>
<proteinExistence type="predicted"/>
<dbReference type="HOGENOM" id="CLU_079764_0_0_10"/>
<evidence type="ECO:0000313" key="3">
    <source>
        <dbReference type="EMBL" id="ADM89954.1"/>
    </source>
</evidence>
<dbReference type="Proteomes" id="UP000002231">
    <property type="component" value="Chromosome"/>
</dbReference>
<dbReference type="InterPro" id="IPR001585">
    <property type="entry name" value="TAL/FSA"/>
</dbReference>
<keyword evidence="2" id="KW-0704">Schiff base</keyword>
<evidence type="ECO:0000256" key="1">
    <source>
        <dbReference type="ARBA" id="ARBA00004496"/>
    </source>
</evidence>
<protein>
    <submittedName>
        <fullName evidence="3">Putative translaldolase</fullName>
    </submittedName>
</protein>
<dbReference type="InterPro" id="IPR018225">
    <property type="entry name" value="Transaldolase_AS"/>
</dbReference>
<evidence type="ECO:0000256" key="2">
    <source>
        <dbReference type="ARBA" id="ARBA00023270"/>
    </source>
</evidence>
<dbReference type="PROSITE" id="PS00958">
    <property type="entry name" value="TRANSALDOLASE_2"/>
    <property type="match status" value="1"/>
</dbReference>
<dbReference type="Gene3D" id="3.20.20.70">
    <property type="entry name" value="Aldolase class I"/>
    <property type="match status" value="1"/>
</dbReference>
<dbReference type="GO" id="GO:0005737">
    <property type="term" value="C:cytoplasm"/>
    <property type="evidence" value="ECO:0007669"/>
    <property type="project" value="UniProtKB-SubCell"/>
</dbReference>
<dbReference type="GO" id="GO:0016832">
    <property type="term" value="F:aldehyde-lyase activity"/>
    <property type="evidence" value="ECO:0007669"/>
    <property type="project" value="InterPro"/>
</dbReference>
<name>E0TJH7_KARMC</name>
<dbReference type="GO" id="GO:0005975">
    <property type="term" value="P:carbohydrate metabolic process"/>
    <property type="evidence" value="ECO:0007669"/>
    <property type="project" value="InterPro"/>
</dbReference>
<sequence length="197" mass="22167">MNYFINTANLYKIKEAENLGILDGVNTNTSLIVKEGIIKTNDRYSHYKNICNIISGYLNADVISTDYNDLIKEGEFLSNLDKKIIVKVPLTRDGIKAIKYFSLKKIKTNCTLVFSTGQALLAAKAGANYISIFIGRLYNTNLIKEIKLIYDNYFFKTKILVTSIINTFHIISCAKIGIDIITAPLNEIKLLLNNSLL</sequence>
<dbReference type="InterPro" id="IPR033919">
    <property type="entry name" value="TSA/FSA_arc/bac"/>
</dbReference>
<dbReference type="EMBL" id="CP002163">
    <property type="protein sequence ID" value="ADM89954.1"/>
    <property type="molecule type" value="Genomic_DNA"/>
</dbReference>
<dbReference type="SUPFAM" id="SSF51569">
    <property type="entry name" value="Aldolase"/>
    <property type="match status" value="1"/>
</dbReference>
<evidence type="ECO:0000313" key="4">
    <source>
        <dbReference type="Proteomes" id="UP000002231"/>
    </source>
</evidence>
<dbReference type="AlphaFoldDB" id="E0TJH7"/>
<dbReference type="STRING" id="706194.SMCARI_141"/>
<dbReference type="PANTHER" id="PTHR10683">
    <property type="entry name" value="TRANSALDOLASE"/>
    <property type="match status" value="1"/>
</dbReference>
<dbReference type="PANTHER" id="PTHR10683:SF40">
    <property type="entry name" value="FRUCTOSE-6-PHOSPHATE ALDOLASE 1-RELATED"/>
    <property type="match status" value="1"/>
</dbReference>
<accession>E0TJH7</accession>
<gene>
    <name evidence="3" type="primary">tal</name>
    <name evidence="3" type="ordered locus">SMCARI_141</name>
</gene>
<reference evidence="4" key="1">
    <citation type="journal article" date="2010" name="Genome Biol. Evol.">
        <title>Functional convergence in reduced genomes of bacterial symbionts spanning 200 My of evolution.</title>
        <authorList>
            <person name="McCutcheon J.P."/>
            <person name="Moran N.A."/>
        </authorList>
    </citation>
    <scope>NUCLEOTIDE SEQUENCE [LARGE SCALE GENOMIC DNA]</scope>
    <source>
        <strain evidence="4">CARI</strain>
    </source>
</reference>
<dbReference type="Pfam" id="PF00923">
    <property type="entry name" value="TAL_FSA"/>
    <property type="match status" value="1"/>
</dbReference>
<keyword evidence="4" id="KW-1185">Reference proteome</keyword>
<comment type="subcellular location">
    <subcellularLocation>
        <location evidence="1">Cytoplasm</location>
    </subcellularLocation>
</comment>
<dbReference type="InterPro" id="IPR013785">
    <property type="entry name" value="Aldolase_TIM"/>
</dbReference>